<dbReference type="PROSITE" id="PS50878">
    <property type="entry name" value="RT_POL"/>
    <property type="match status" value="1"/>
</dbReference>
<dbReference type="NCBIfam" id="TIGR04416">
    <property type="entry name" value="group_II_RT_mat"/>
    <property type="match status" value="1"/>
</dbReference>
<proteinExistence type="predicted"/>
<dbReference type="InterPro" id="IPR003615">
    <property type="entry name" value="HNH_nuc"/>
</dbReference>
<keyword evidence="2" id="KW-0548">Nucleotidyltransferase</keyword>
<evidence type="ECO:0000259" key="1">
    <source>
        <dbReference type="PROSITE" id="PS50878"/>
    </source>
</evidence>
<dbReference type="PANTHER" id="PTHR34047">
    <property type="entry name" value="NUCLEAR INTRON MATURASE 1, MITOCHONDRIAL-RELATED"/>
    <property type="match status" value="1"/>
</dbReference>
<dbReference type="InterPro" id="IPR000477">
    <property type="entry name" value="RT_dom"/>
</dbReference>
<name>A0ABX3CK11_9BACI</name>
<dbReference type="SUPFAM" id="SSF56672">
    <property type="entry name" value="DNA/RNA polymerases"/>
    <property type="match status" value="1"/>
</dbReference>
<dbReference type="InterPro" id="IPR043502">
    <property type="entry name" value="DNA/RNA_pol_sf"/>
</dbReference>
<dbReference type="InterPro" id="IPR030931">
    <property type="entry name" value="Group_II_RT_mat"/>
</dbReference>
<dbReference type="PANTHER" id="PTHR34047:SF8">
    <property type="entry name" value="PROTEIN YKFC"/>
    <property type="match status" value="1"/>
</dbReference>
<dbReference type="Pfam" id="PF00078">
    <property type="entry name" value="RVT_1"/>
    <property type="match status" value="1"/>
</dbReference>
<keyword evidence="2" id="KW-0695">RNA-directed DNA polymerase</keyword>
<keyword evidence="3" id="KW-1185">Reference proteome</keyword>
<keyword evidence="2" id="KW-0808">Transferase</keyword>
<dbReference type="GO" id="GO:0003964">
    <property type="term" value="F:RNA-directed DNA polymerase activity"/>
    <property type="evidence" value="ECO:0007669"/>
    <property type="project" value="UniProtKB-KW"/>
</dbReference>
<feature type="domain" description="Reverse transcriptase" evidence="1">
    <location>
        <begin position="85"/>
        <end position="341"/>
    </location>
</feature>
<dbReference type="CDD" id="cd00085">
    <property type="entry name" value="HNHc"/>
    <property type="match status" value="1"/>
</dbReference>
<evidence type="ECO:0000313" key="3">
    <source>
        <dbReference type="Proteomes" id="UP000180194"/>
    </source>
</evidence>
<dbReference type="Proteomes" id="UP000180194">
    <property type="component" value="Unassembled WGS sequence"/>
</dbReference>
<gene>
    <name evidence="2" type="ORF">BBV17_28910</name>
</gene>
<dbReference type="CDD" id="cd01651">
    <property type="entry name" value="RT_G2_intron"/>
    <property type="match status" value="1"/>
</dbReference>
<organism evidence="2 3">
    <name type="scientific">Cytobacillus oceanisediminis</name>
    <dbReference type="NCBI Taxonomy" id="665099"/>
    <lineage>
        <taxon>Bacteria</taxon>
        <taxon>Bacillati</taxon>
        <taxon>Bacillota</taxon>
        <taxon>Bacilli</taxon>
        <taxon>Bacillales</taxon>
        <taxon>Bacillaceae</taxon>
        <taxon>Cytobacillus</taxon>
    </lineage>
</organism>
<protein>
    <submittedName>
        <fullName evidence="2">Group II intron reverse transcriptase/maturase</fullName>
    </submittedName>
</protein>
<dbReference type="InterPro" id="IPR051083">
    <property type="entry name" value="GrpII_Intron_Splice-Mob/Def"/>
</dbReference>
<accession>A0ABX3CK11</accession>
<dbReference type="EMBL" id="MBRJ01000059">
    <property type="protein sequence ID" value="OHX41417.1"/>
    <property type="molecule type" value="Genomic_DNA"/>
</dbReference>
<comment type="caution">
    <text evidence="2">The sequence shown here is derived from an EMBL/GenBank/DDBJ whole genome shotgun (WGS) entry which is preliminary data.</text>
</comment>
<evidence type="ECO:0000313" key="2">
    <source>
        <dbReference type="EMBL" id="OHX41417.1"/>
    </source>
</evidence>
<reference evidence="2 3" key="1">
    <citation type="submission" date="2016-07" db="EMBL/GenBank/DDBJ databases">
        <title>Bacillus oceanisediminis whole genome.</title>
        <authorList>
            <person name="Pal Y."/>
            <person name="Verma A."/>
            <person name="Mual P."/>
            <person name="Srinivasan K."/>
        </authorList>
    </citation>
    <scope>NUCLEOTIDE SEQUENCE [LARGE SCALE GENOMIC DNA]</scope>
    <source>
        <strain evidence="2 3">Bhandara28</strain>
    </source>
</reference>
<sequence length="624" mass="73520">MKRDHFLKNEKDLRRIQDSLFSATRKRMEEGKTPYFKDLLEIMTSEITITTAIHNIKSNKGSKTPGVDKIKMDHYLQKGYEEVITEIQESFMLYKPNLVRRKLIKKANSNKKRPLGIPTIKDRIVQECVRLVLEPILEAQFFEHSYGFRPFRDTHQAYARTVSLISTTGYQWVVEGDIKGFFDNIDHRILLKKLWGMGVRDRRVLMIIKQMLKAGVMNEKPINELGTPQGGIISPLLANVYLHTLDKWITREWEKKQTKKTYTENYSRLGSLRKTTNLKPAYFIRYADDWILITNSRENAEKWKYRISQFLKVSLKIELSEDKTLITKLTKKPIKFLGFEIKAHRRRNSEVKVNKKLITTSRPSPQKIKDKVKNIKHLIRKLKSCESKEEVIHQINHINLVIRGIIQYYQQATLVNKELSRYSHYLTRMATRYLKRRVKVEIVKAKQVDNLLSVHKERNQRIPAVRDGDVLIGVTNIGFCKFKIPVYKNQKETPYSIEGRQLYQIRTNRKPLLERADELISLKGSHKTVIRGDFRNFEYYMNRCYAFNRDRGRCKICTKDLSISQVQTHHINPKLPINEVNKVANLATVHEACHKLIHSSNNLTEILDNKVWKKVLFYRRRLAN</sequence>